<evidence type="ECO:0000313" key="3">
    <source>
        <dbReference type="Proteomes" id="UP000527355"/>
    </source>
</evidence>
<dbReference type="EMBL" id="JABWUV010000021">
    <property type="protein sequence ID" value="KAF6279920.1"/>
    <property type="molecule type" value="Genomic_DNA"/>
</dbReference>
<proteinExistence type="predicted"/>
<keyword evidence="3" id="KW-1185">Reference proteome</keyword>
<evidence type="ECO:0000313" key="2">
    <source>
        <dbReference type="EMBL" id="KAF6279920.1"/>
    </source>
</evidence>
<evidence type="ECO:0000256" key="1">
    <source>
        <dbReference type="SAM" id="MobiDB-lite"/>
    </source>
</evidence>
<reference evidence="2 3" key="1">
    <citation type="journal article" date="2020" name="Nature">
        <title>Six reference-quality genomes reveal evolution of bat adaptations.</title>
        <authorList>
            <person name="Jebb D."/>
            <person name="Huang Z."/>
            <person name="Pippel M."/>
            <person name="Hughes G.M."/>
            <person name="Lavrichenko K."/>
            <person name="Devanna P."/>
            <person name="Winkler S."/>
            <person name="Jermiin L.S."/>
            <person name="Skirmuntt E.C."/>
            <person name="Katzourakis A."/>
            <person name="Burkitt-Gray L."/>
            <person name="Ray D.A."/>
            <person name="Sullivan K.A.M."/>
            <person name="Roscito J.G."/>
            <person name="Kirilenko B.M."/>
            <person name="Davalos L.M."/>
            <person name="Corthals A.P."/>
            <person name="Power M.L."/>
            <person name="Jones G."/>
            <person name="Ransome R.D."/>
            <person name="Dechmann D.K.N."/>
            <person name="Locatelli A.G."/>
            <person name="Puechmaille S.J."/>
            <person name="Fedrigo O."/>
            <person name="Jarvis E.D."/>
            <person name="Hiller M."/>
            <person name="Vernes S.C."/>
            <person name="Myers E.W."/>
            <person name="Teeling E.C."/>
        </authorList>
    </citation>
    <scope>NUCLEOTIDE SEQUENCE [LARGE SCALE GENOMIC DNA]</scope>
    <source>
        <strain evidence="2">MMyoMyo1</strain>
        <tissue evidence="2">Flight muscle</tissue>
    </source>
</reference>
<feature type="region of interest" description="Disordered" evidence="1">
    <location>
        <begin position="160"/>
        <end position="182"/>
    </location>
</feature>
<dbReference type="AlphaFoldDB" id="A0A7J7RUU7"/>
<organism evidence="2 3">
    <name type="scientific">Myotis myotis</name>
    <name type="common">Greater mouse-eared bat</name>
    <name type="synonym">Vespertilio myotis</name>
    <dbReference type="NCBI Taxonomy" id="51298"/>
    <lineage>
        <taxon>Eukaryota</taxon>
        <taxon>Metazoa</taxon>
        <taxon>Chordata</taxon>
        <taxon>Craniata</taxon>
        <taxon>Vertebrata</taxon>
        <taxon>Euteleostomi</taxon>
        <taxon>Mammalia</taxon>
        <taxon>Eutheria</taxon>
        <taxon>Laurasiatheria</taxon>
        <taxon>Chiroptera</taxon>
        <taxon>Yangochiroptera</taxon>
        <taxon>Vespertilionidae</taxon>
        <taxon>Myotis</taxon>
    </lineage>
</organism>
<sequence>MGKEFICAHSSMCRYLRVHDALLLFPLTHPGCSVAVQADMALPVSRARVCSGQGGRAGMSQDTQLGVQRRLAPAHPPWLRRPRPLLPTRLSSCPLPVSHSAQTGRGWRDWATDNANALLFTMNHPEGQTEKAELSADGAGPGWKTRRQRGSGCWGEAVATKSLAQEHTPTKEPSFITRGGSE</sequence>
<comment type="caution">
    <text evidence="2">The sequence shown here is derived from an EMBL/GenBank/DDBJ whole genome shotgun (WGS) entry which is preliminary data.</text>
</comment>
<gene>
    <name evidence="2" type="ORF">mMyoMyo1_010173</name>
</gene>
<accession>A0A7J7RUU7</accession>
<dbReference type="Proteomes" id="UP000527355">
    <property type="component" value="Unassembled WGS sequence"/>
</dbReference>
<name>A0A7J7RUU7_MYOMY</name>
<protein>
    <submittedName>
        <fullName evidence="2">Uncharacterized protein</fullName>
    </submittedName>
</protein>